<organism evidence="3 4">
    <name type="scientific">Cellulomonas edaphi</name>
    <dbReference type="NCBI Taxonomy" id="3053468"/>
    <lineage>
        <taxon>Bacteria</taxon>
        <taxon>Bacillati</taxon>
        <taxon>Actinomycetota</taxon>
        <taxon>Actinomycetes</taxon>
        <taxon>Micrococcales</taxon>
        <taxon>Cellulomonadaceae</taxon>
        <taxon>Cellulomonas</taxon>
    </lineage>
</organism>
<dbReference type="Proteomes" id="UP001321453">
    <property type="component" value="Unassembled WGS sequence"/>
</dbReference>
<sequence>MIARPPRAVALLGAVTCAALLAACTSSSADPTPMAPSSATTTTTTTSKPPTATPAPDAPPSAAAVRGGLALRADGARAWVLAADGVQVTKHRADDGSIRLTFRDSRTAADAPLAYVTGADPETFGDGTALVGRGGLTPSHGRLSDDGADVLALTARGGEGTTTLWFAGSTVAHTSWGNREGGESLAVTPTAWARNGGLAAQRLTWDQLVAAEPDADSQTMHDQLTCHELGAPDKATWNLEPWRPQVDGLAMIAARCNPT</sequence>
<accession>A0ABT7S257</accession>
<reference evidence="3 4" key="1">
    <citation type="submission" date="2023-06" db="EMBL/GenBank/DDBJ databases">
        <title>Cellulomonas sp. MW9 Whole genome sequence.</title>
        <authorList>
            <person name="Park S."/>
        </authorList>
    </citation>
    <scope>NUCLEOTIDE SEQUENCE [LARGE SCALE GENOMIC DNA]</scope>
    <source>
        <strain evidence="3 4">MW9</strain>
    </source>
</reference>
<feature type="signal peptide" evidence="2">
    <location>
        <begin position="1"/>
        <end position="29"/>
    </location>
</feature>
<dbReference type="InterPro" id="IPR019719">
    <property type="entry name" value="DUF2599"/>
</dbReference>
<feature type="region of interest" description="Disordered" evidence="1">
    <location>
        <begin position="27"/>
        <end position="63"/>
    </location>
</feature>
<dbReference type="EMBL" id="JAUCGR010000001">
    <property type="protein sequence ID" value="MDM7829703.1"/>
    <property type="molecule type" value="Genomic_DNA"/>
</dbReference>
<proteinExistence type="predicted"/>
<keyword evidence="4" id="KW-1185">Reference proteome</keyword>
<keyword evidence="2" id="KW-0732">Signal</keyword>
<feature type="chain" id="PRO_5046705473" evidence="2">
    <location>
        <begin position="30"/>
        <end position="259"/>
    </location>
</feature>
<name>A0ABT7S257_9CELL</name>
<dbReference type="Pfam" id="PF10783">
    <property type="entry name" value="DUF2599"/>
    <property type="match status" value="1"/>
</dbReference>
<comment type="caution">
    <text evidence="3">The sequence shown here is derived from an EMBL/GenBank/DDBJ whole genome shotgun (WGS) entry which is preliminary data.</text>
</comment>
<evidence type="ECO:0000313" key="4">
    <source>
        <dbReference type="Proteomes" id="UP001321453"/>
    </source>
</evidence>
<feature type="compositionally biased region" description="Low complexity" evidence="1">
    <location>
        <begin position="27"/>
        <end position="50"/>
    </location>
</feature>
<evidence type="ECO:0000256" key="2">
    <source>
        <dbReference type="SAM" id="SignalP"/>
    </source>
</evidence>
<dbReference type="PROSITE" id="PS51257">
    <property type="entry name" value="PROKAR_LIPOPROTEIN"/>
    <property type="match status" value="1"/>
</dbReference>
<evidence type="ECO:0000256" key="1">
    <source>
        <dbReference type="SAM" id="MobiDB-lite"/>
    </source>
</evidence>
<gene>
    <name evidence="3" type="ORF">QRT05_00010</name>
</gene>
<dbReference type="RefSeq" id="WP_289444079.1">
    <property type="nucleotide sequence ID" value="NZ_JAUCGR010000001.1"/>
</dbReference>
<protein>
    <submittedName>
        <fullName evidence="3">DUF2599 domain-containing protein</fullName>
    </submittedName>
</protein>
<evidence type="ECO:0000313" key="3">
    <source>
        <dbReference type="EMBL" id="MDM7829703.1"/>
    </source>
</evidence>